<dbReference type="Proteomes" id="UP000006238">
    <property type="component" value="Unassembled WGS sequence"/>
</dbReference>
<proteinExistence type="predicted"/>
<dbReference type="HOGENOM" id="CLU_2615310_0_0_9"/>
<gene>
    <name evidence="1" type="ORF">BUTYVIB_00763</name>
</gene>
<accession>D4RY59</accession>
<keyword evidence="2" id="KW-1185">Reference proteome</keyword>
<name>D4RY59_9FIRM</name>
<dbReference type="AlphaFoldDB" id="D4RY59"/>
<organism evidence="1 2">
    <name type="scientific">Eshraghiella crossota DSM 2876</name>
    <dbReference type="NCBI Taxonomy" id="511680"/>
    <lineage>
        <taxon>Bacteria</taxon>
        <taxon>Bacillati</taxon>
        <taxon>Bacillota</taxon>
        <taxon>Clostridia</taxon>
        <taxon>Lachnospirales</taxon>
        <taxon>Lachnospiraceae</taxon>
        <taxon>Eshraghiella</taxon>
    </lineage>
</organism>
<sequence>MSSYGNVWVVLRIQKICNTTRHKSPIYGLFMLYKRSQRDNIKKIDFKKTPKIRGFLMPKFKKYIILFNIYIVVRVMFL</sequence>
<dbReference type="EMBL" id="ABWN01000022">
    <property type="protein sequence ID" value="EFF68959.1"/>
    <property type="molecule type" value="Genomic_DNA"/>
</dbReference>
<evidence type="ECO:0000313" key="2">
    <source>
        <dbReference type="Proteomes" id="UP000006238"/>
    </source>
</evidence>
<evidence type="ECO:0000313" key="1">
    <source>
        <dbReference type="EMBL" id="EFF68959.1"/>
    </source>
</evidence>
<comment type="caution">
    <text evidence="1">The sequence shown here is derived from an EMBL/GenBank/DDBJ whole genome shotgun (WGS) entry which is preliminary data.</text>
</comment>
<reference evidence="1 2" key="1">
    <citation type="submission" date="2010-02" db="EMBL/GenBank/DDBJ databases">
        <authorList>
            <person name="Weinstock G."/>
            <person name="Sodergren E."/>
            <person name="Clifton S."/>
            <person name="Fulton L."/>
            <person name="Fulton B."/>
            <person name="Courtney L."/>
            <person name="Fronick C."/>
            <person name="Harrison M."/>
            <person name="Strong C."/>
            <person name="Farmer C."/>
            <person name="Delahaunty K."/>
            <person name="Markovic C."/>
            <person name="Hall O."/>
            <person name="Minx P."/>
            <person name="Tomlinson C."/>
            <person name="Mitreva M."/>
            <person name="Nelson J."/>
            <person name="Hou S."/>
            <person name="Wollam A."/>
            <person name="Pepin K.H."/>
            <person name="Johnson M."/>
            <person name="Bhonagiri V."/>
            <person name="Zhang X."/>
            <person name="Suruliraj S."/>
            <person name="Warren W."/>
            <person name="Chinwalla A."/>
            <person name="Mardis E.R."/>
            <person name="Wilson R.K."/>
        </authorList>
    </citation>
    <scope>NUCLEOTIDE SEQUENCE [LARGE SCALE GENOMIC DNA]</scope>
    <source>
        <strain evidence="1 2">DSM 2876</strain>
    </source>
</reference>
<protein>
    <submittedName>
        <fullName evidence="1">Uncharacterized protein</fullName>
    </submittedName>
</protein>